<sequence length="183" mass="20094">MGGRFRWPEPPEAMVRALKEAGVWERLASLRRYARDQRAWLEWLAGPLAALWRGNPEAFPAAIGEALDALASRPEVKDPLSYLLAVARKRLTPNGEAARGEEAPAARALRLLREGQEPSGEDLVELLRQRGVPTKAGLGRYNGMSADGEWVYARLGGDIIAVSRREAIRRLVDGGHEEVAHAG</sequence>
<gene>
    <name evidence="1" type="ORF">A0O31_01623</name>
</gene>
<dbReference type="EMBL" id="CP016312">
    <property type="protein sequence ID" value="APD09731.1"/>
    <property type="molecule type" value="Genomic_DNA"/>
</dbReference>
<evidence type="ECO:0000313" key="2">
    <source>
        <dbReference type="Proteomes" id="UP000182993"/>
    </source>
</evidence>
<dbReference type="Proteomes" id="UP000182993">
    <property type="component" value="Chromosome"/>
</dbReference>
<accession>A0A1J0LVT4</accession>
<dbReference type="AlphaFoldDB" id="A0A1J0LVT4"/>
<evidence type="ECO:0000313" key="1">
    <source>
        <dbReference type="EMBL" id="APD09731.1"/>
    </source>
</evidence>
<protein>
    <submittedName>
        <fullName evidence="1">Uncharacterized protein</fullName>
    </submittedName>
</protein>
<name>A0A1J0LVT4_THEBO</name>
<reference evidence="2" key="1">
    <citation type="submission" date="2016-06" db="EMBL/GenBank/DDBJ databases">
        <title>Whole genome sequencing of Thermus brockianus strain GE-1.</title>
        <authorList>
            <person name="Schaefers C."/>
            <person name="Blank S."/>
            <person name="Wiebusch S."/>
            <person name="Elleuche S."/>
            <person name="Antranikian G."/>
        </authorList>
    </citation>
    <scope>NUCLEOTIDE SEQUENCE [LARGE SCALE GENOMIC DNA]</scope>
    <source>
        <strain evidence="2">GE-1</strain>
    </source>
</reference>
<proteinExistence type="predicted"/>
<dbReference type="KEGG" id="tbc:A0O31_01623"/>
<dbReference type="RefSeq" id="WP_237258983.1">
    <property type="nucleotide sequence ID" value="NZ_CP016312.1"/>
</dbReference>
<dbReference type="STRING" id="56956.A0O31_01623"/>
<organism evidence="1 2">
    <name type="scientific">Thermus brockianus</name>
    <dbReference type="NCBI Taxonomy" id="56956"/>
    <lineage>
        <taxon>Bacteria</taxon>
        <taxon>Thermotogati</taxon>
        <taxon>Deinococcota</taxon>
        <taxon>Deinococci</taxon>
        <taxon>Thermales</taxon>
        <taxon>Thermaceae</taxon>
        <taxon>Thermus</taxon>
    </lineage>
</organism>